<dbReference type="InterPro" id="IPR011990">
    <property type="entry name" value="TPR-like_helical_dom_sf"/>
</dbReference>
<gene>
    <name evidence="2" type="ORF">EC957_007703</name>
</gene>
<name>A0A9P6EY60_9FUNG</name>
<dbReference type="EMBL" id="JAAAXW010000366">
    <property type="protein sequence ID" value="KAF9537754.1"/>
    <property type="molecule type" value="Genomic_DNA"/>
</dbReference>
<evidence type="ECO:0000313" key="2">
    <source>
        <dbReference type="EMBL" id="KAF9537754.1"/>
    </source>
</evidence>
<evidence type="ECO:0000313" key="3">
    <source>
        <dbReference type="Proteomes" id="UP000723463"/>
    </source>
</evidence>
<proteinExistence type="predicted"/>
<dbReference type="InterPro" id="IPR006597">
    <property type="entry name" value="Sel1-like"/>
</dbReference>
<dbReference type="SMART" id="SM00671">
    <property type="entry name" value="SEL1"/>
    <property type="match status" value="1"/>
</dbReference>
<dbReference type="Proteomes" id="UP000723463">
    <property type="component" value="Unassembled WGS sequence"/>
</dbReference>
<accession>A0A9P6EY60</accession>
<evidence type="ECO:0000256" key="1">
    <source>
        <dbReference type="SAM" id="MobiDB-lite"/>
    </source>
</evidence>
<feature type="compositionally biased region" description="Low complexity" evidence="1">
    <location>
        <begin position="140"/>
        <end position="165"/>
    </location>
</feature>
<dbReference type="SUPFAM" id="SSF81901">
    <property type="entry name" value="HCP-like"/>
    <property type="match status" value="1"/>
</dbReference>
<feature type="region of interest" description="Disordered" evidence="1">
    <location>
        <begin position="122"/>
        <end position="165"/>
    </location>
</feature>
<comment type="caution">
    <text evidence="2">The sequence shown here is derived from an EMBL/GenBank/DDBJ whole genome shotgun (WGS) entry which is preliminary data.</text>
</comment>
<sequence>MTQVDDPQEQVQAMRSVDINLAPNAVPLATPDEIYHVDTQLDPETQKEVVLWDDIMQAFRNVVQVRNKTRVVPFLKGKDLRILEPRRIATVPNTVLDVVVDNLLVEKGVTSLQVQQLSLQPTLPQDDDSTMKAKTASQNTIPTSTATPSSSTAFTPTVPSKTTSTVRRNPVYGLVEAALENYTHIDRPLAFPSARGPHVVLDDQTPAVKDLPTTLRPGYDNVSLERGLQSAAANASMEMQLARAIINASEGDKNAQVALGDMYKDGKGVVQDYQAAMDWYLKAVEQGDAAGQQRLGAL</sequence>
<organism evidence="2 3">
    <name type="scientific">Mortierella hygrophila</name>
    <dbReference type="NCBI Taxonomy" id="979708"/>
    <lineage>
        <taxon>Eukaryota</taxon>
        <taxon>Fungi</taxon>
        <taxon>Fungi incertae sedis</taxon>
        <taxon>Mucoromycota</taxon>
        <taxon>Mortierellomycotina</taxon>
        <taxon>Mortierellomycetes</taxon>
        <taxon>Mortierellales</taxon>
        <taxon>Mortierellaceae</taxon>
        <taxon>Mortierella</taxon>
    </lineage>
</organism>
<dbReference type="AlphaFoldDB" id="A0A9P6EY60"/>
<reference evidence="2" key="1">
    <citation type="journal article" date="2020" name="Fungal Divers.">
        <title>Resolving the Mortierellaceae phylogeny through synthesis of multi-gene phylogenetics and phylogenomics.</title>
        <authorList>
            <person name="Vandepol N."/>
            <person name="Liber J."/>
            <person name="Desiro A."/>
            <person name="Na H."/>
            <person name="Kennedy M."/>
            <person name="Barry K."/>
            <person name="Grigoriev I.V."/>
            <person name="Miller A.N."/>
            <person name="O'Donnell K."/>
            <person name="Stajich J.E."/>
            <person name="Bonito G."/>
        </authorList>
    </citation>
    <scope>NUCLEOTIDE SEQUENCE</scope>
    <source>
        <strain evidence="2">NRRL 2591</strain>
    </source>
</reference>
<dbReference type="Gene3D" id="1.25.40.10">
    <property type="entry name" value="Tetratricopeptide repeat domain"/>
    <property type="match status" value="1"/>
</dbReference>
<keyword evidence="3" id="KW-1185">Reference proteome</keyword>
<protein>
    <submittedName>
        <fullName evidence="2">Uncharacterized protein</fullName>
    </submittedName>
</protein>
<dbReference type="Pfam" id="PF08238">
    <property type="entry name" value="Sel1"/>
    <property type="match status" value="1"/>
</dbReference>